<dbReference type="PRINTS" id="PR00599">
    <property type="entry name" value="MAPEPTIDASE"/>
</dbReference>
<evidence type="ECO:0000256" key="5">
    <source>
        <dbReference type="ARBA" id="ARBA00022801"/>
    </source>
</evidence>
<protein>
    <recommendedName>
        <fullName evidence="6 7">Methionine aminopeptidase</fullName>
        <shortName evidence="6">MAP</shortName>
        <shortName evidence="6">MetAP</shortName>
        <ecNumber evidence="6 7">3.4.11.18</ecNumber>
    </recommendedName>
    <alternativeName>
        <fullName evidence="6">Peptidase M</fullName>
    </alternativeName>
</protein>
<evidence type="ECO:0000256" key="2">
    <source>
        <dbReference type="ARBA" id="ARBA00022438"/>
    </source>
</evidence>
<evidence type="ECO:0000259" key="8">
    <source>
        <dbReference type="Pfam" id="PF00557"/>
    </source>
</evidence>
<dbReference type="PANTHER" id="PTHR43330">
    <property type="entry name" value="METHIONINE AMINOPEPTIDASE"/>
    <property type="match status" value="1"/>
</dbReference>
<feature type="domain" description="Peptidase M24" evidence="8">
    <location>
        <begin position="20"/>
        <end position="247"/>
    </location>
</feature>
<dbReference type="HAMAP" id="MF_01974">
    <property type="entry name" value="MetAP_1"/>
    <property type="match status" value="1"/>
</dbReference>
<feature type="binding site" evidence="6">
    <location>
        <position position="183"/>
    </location>
    <ligand>
        <name>substrate</name>
    </ligand>
</feature>
<dbReference type="Gene3D" id="3.90.230.10">
    <property type="entry name" value="Creatinase/methionine aminopeptidase superfamily"/>
    <property type="match status" value="1"/>
</dbReference>
<evidence type="ECO:0000256" key="1">
    <source>
        <dbReference type="ARBA" id="ARBA00002521"/>
    </source>
</evidence>
<dbReference type="Proteomes" id="UP000063308">
    <property type="component" value="Chromosome"/>
</dbReference>
<comment type="function">
    <text evidence="1 6">Removes the N-terminal methionine from nascent proteins. The N-terminal methionine is often cleaved when the second residue in the primary sequence is small and uncharged (Met-Ala-, Cys, Gly, Pro, Ser, Thr, or Val). Requires deformylation of the N(alpha)-formylated initiator methionine before it can be hydrolyzed.</text>
</comment>
<dbReference type="GO" id="GO:0006508">
    <property type="term" value="P:proteolysis"/>
    <property type="evidence" value="ECO:0007669"/>
    <property type="project" value="UniProtKB-KW"/>
</dbReference>
<gene>
    <name evidence="6" type="primary">map</name>
    <name evidence="9" type="ORF">NK6_9586</name>
</gene>
<dbReference type="PANTHER" id="PTHR43330:SF13">
    <property type="entry name" value="METHIONINE AMINOPEPTIDASE 2"/>
    <property type="match status" value="1"/>
</dbReference>
<feature type="binding site" evidence="6">
    <location>
        <position position="241"/>
    </location>
    <ligand>
        <name>a divalent metal cation</name>
        <dbReference type="ChEBI" id="CHEBI:60240"/>
        <label>1</label>
    </ligand>
</feature>
<dbReference type="CDD" id="cd01086">
    <property type="entry name" value="MetAP1"/>
    <property type="match status" value="1"/>
</dbReference>
<feature type="binding site" evidence="6">
    <location>
        <position position="176"/>
    </location>
    <ligand>
        <name>a divalent metal cation</name>
        <dbReference type="ChEBI" id="CHEBI:60240"/>
        <label>2</label>
        <note>catalytic</note>
    </ligand>
</feature>
<evidence type="ECO:0000256" key="3">
    <source>
        <dbReference type="ARBA" id="ARBA00022670"/>
    </source>
</evidence>
<dbReference type="InterPro" id="IPR036005">
    <property type="entry name" value="Creatinase/aminopeptidase-like"/>
</dbReference>
<feature type="binding site" evidence="6">
    <location>
        <position position="102"/>
    </location>
    <ligand>
        <name>a divalent metal cation</name>
        <dbReference type="ChEBI" id="CHEBI:60240"/>
        <label>1</label>
    </ligand>
</feature>
<evidence type="ECO:0000256" key="7">
    <source>
        <dbReference type="RuleBase" id="RU003653"/>
    </source>
</evidence>
<feature type="binding site" evidence="6">
    <location>
        <position position="241"/>
    </location>
    <ligand>
        <name>a divalent metal cation</name>
        <dbReference type="ChEBI" id="CHEBI:60240"/>
        <label>2</label>
        <note>catalytic</note>
    </ligand>
</feature>
<dbReference type="EMBL" id="AP014685">
    <property type="protein sequence ID" value="BAR62725.1"/>
    <property type="molecule type" value="Genomic_DNA"/>
</dbReference>
<feature type="binding site" evidence="6">
    <location>
        <position position="210"/>
    </location>
    <ligand>
        <name>a divalent metal cation</name>
        <dbReference type="ChEBI" id="CHEBI:60240"/>
        <label>2</label>
        <note>catalytic</note>
    </ligand>
</feature>
<reference evidence="9 10" key="1">
    <citation type="submission" date="2014-11" db="EMBL/GenBank/DDBJ databases">
        <title>Symbiosis island explosion on the genome of extra-slow-growing strains of soybean bradyrhizobia with massive insertion sequences.</title>
        <authorList>
            <person name="Iida T."/>
            <person name="Minamisawa K."/>
        </authorList>
    </citation>
    <scope>NUCLEOTIDE SEQUENCE [LARGE SCALE GENOMIC DNA]</scope>
    <source>
        <strain evidence="9 10">NK6</strain>
    </source>
</reference>
<evidence type="ECO:0000256" key="6">
    <source>
        <dbReference type="HAMAP-Rule" id="MF_01974"/>
    </source>
</evidence>
<dbReference type="AlphaFoldDB" id="A0A0E3VXI6"/>
<comment type="similarity">
    <text evidence="6">Belongs to the peptidase M24A family. Methionine aminopeptidase type 1 subfamily.</text>
</comment>
<accession>A0A0E3VXI6</accession>
<feature type="binding site" evidence="6">
    <location>
        <position position="113"/>
    </location>
    <ligand>
        <name>a divalent metal cation</name>
        <dbReference type="ChEBI" id="CHEBI:60240"/>
        <label>2</label>
        <note>catalytic</note>
    </ligand>
</feature>
<evidence type="ECO:0000256" key="4">
    <source>
        <dbReference type="ARBA" id="ARBA00022723"/>
    </source>
</evidence>
<comment type="catalytic activity">
    <reaction evidence="6 7">
        <text>Release of N-terminal amino acids, preferentially methionine, from peptides and arylamides.</text>
        <dbReference type="EC" id="3.4.11.18"/>
    </reaction>
</comment>
<dbReference type="InterPro" id="IPR002467">
    <property type="entry name" value="Pept_M24A_MAP1"/>
</dbReference>
<keyword evidence="4 6" id="KW-0479">Metal-binding</keyword>
<keyword evidence="3 6" id="KW-0645">Protease</keyword>
<feature type="binding site" evidence="6">
    <location>
        <position position="113"/>
    </location>
    <ligand>
        <name>a divalent metal cation</name>
        <dbReference type="ChEBI" id="CHEBI:60240"/>
        <label>1</label>
    </ligand>
</feature>
<dbReference type="NCBIfam" id="TIGR00500">
    <property type="entry name" value="met_pdase_I"/>
    <property type="match status" value="1"/>
</dbReference>
<dbReference type="GO" id="GO:0046872">
    <property type="term" value="F:metal ion binding"/>
    <property type="evidence" value="ECO:0007669"/>
    <property type="project" value="UniProtKB-UniRule"/>
</dbReference>
<evidence type="ECO:0000313" key="9">
    <source>
        <dbReference type="EMBL" id="BAR62725.1"/>
    </source>
</evidence>
<proteinExistence type="inferred from homology"/>
<dbReference type="GO" id="GO:0070006">
    <property type="term" value="F:metalloaminopeptidase activity"/>
    <property type="evidence" value="ECO:0007669"/>
    <property type="project" value="UniProtKB-UniRule"/>
</dbReference>
<organism evidence="9 10">
    <name type="scientific">Bradyrhizobium diazoefficiens</name>
    <dbReference type="NCBI Taxonomy" id="1355477"/>
    <lineage>
        <taxon>Bacteria</taxon>
        <taxon>Pseudomonadati</taxon>
        <taxon>Pseudomonadota</taxon>
        <taxon>Alphaproteobacteria</taxon>
        <taxon>Hyphomicrobiales</taxon>
        <taxon>Nitrobacteraceae</taxon>
        <taxon>Bradyrhizobium</taxon>
    </lineage>
</organism>
<name>A0A0E3VXI6_9BRAD</name>
<comment type="cofactor">
    <cofactor evidence="6">
        <name>Co(2+)</name>
        <dbReference type="ChEBI" id="CHEBI:48828"/>
    </cofactor>
    <cofactor evidence="6">
        <name>Zn(2+)</name>
        <dbReference type="ChEBI" id="CHEBI:29105"/>
    </cofactor>
    <cofactor evidence="6">
        <name>Mn(2+)</name>
        <dbReference type="ChEBI" id="CHEBI:29035"/>
    </cofactor>
    <cofactor evidence="6">
        <name>Fe(2+)</name>
        <dbReference type="ChEBI" id="CHEBI:29033"/>
    </cofactor>
    <text evidence="6">Binds 2 divalent metal cations per subunit. Has a high-affinity and a low affinity metal-binding site. The true nature of the physiological cofactor is under debate. The enzyme is active with cobalt, zinc, manganese or divalent iron ions. Most likely, methionine aminopeptidases function as mononuclear Fe(2+)-metalloproteases under physiological conditions, and the catalytically relevant metal-binding site has been assigned to the histidine-containing high-affinity site.</text>
</comment>
<dbReference type="EC" id="3.4.11.18" evidence="6 7"/>
<dbReference type="SUPFAM" id="SSF55920">
    <property type="entry name" value="Creatinase/aminopeptidase"/>
    <property type="match status" value="1"/>
</dbReference>
<dbReference type="InterPro" id="IPR000994">
    <property type="entry name" value="Pept_M24"/>
</dbReference>
<sequence length="258" mass="27705">MSGLSRAPKMTISDDNDLTRLKEIGRIVANTLEAMGKALEPGMTTSELDQIGRRFLETAGARSAPELAYAFPGATCISVNEEIAHGIPGDRRIARGDLVNIDVSAEKNGLFADTGASFAVPPVTRAIERLCRDGRRAMWTGLRQVGAGKPIAGIGQAIGTFARKNGYSLVRNLASHGVGLSLHEEPTEIATWPDSSERRIMSDGLVFTVEPFLSFAAEWAENGDDPWTLYSSPEAPTVQYEHTVVATRHGPLIVTMAG</sequence>
<keyword evidence="5 6" id="KW-0378">Hydrolase</keyword>
<dbReference type="GO" id="GO:0004239">
    <property type="term" value="F:initiator methionyl aminopeptidase activity"/>
    <property type="evidence" value="ECO:0007669"/>
    <property type="project" value="UniProtKB-UniRule"/>
</dbReference>
<feature type="binding site" evidence="6">
    <location>
        <position position="85"/>
    </location>
    <ligand>
        <name>substrate</name>
    </ligand>
</feature>
<keyword evidence="2 6" id="KW-0031">Aminopeptidase</keyword>
<dbReference type="InterPro" id="IPR001714">
    <property type="entry name" value="Pept_M24_MAP"/>
</dbReference>
<evidence type="ECO:0000313" key="10">
    <source>
        <dbReference type="Proteomes" id="UP000063308"/>
    </source>
</evidence>
<comment type="subunit">
    <text evidence="6">Monomer.</text>
</comment>
<dbReference type="Pfam" id="PF00557">
    <property type="entry name" value="Peptidase_M24"/>
    <property type="match status" value="1"/>
</dbReference>